<comment type="caution">
    <text evidence="1">The sequence shown here is derived from an EMBL/GenBank/DDBJ whole genome shotgun (WGS) entry which is preliminary data.</text>
</comment>
<proteinExistence type="predicted"/>
<organism evidence="1 2">
    <name type="scientific">Palleniella muris</name>
    <dbReference type="NCBI Taxonomy" id="3038145"/>
    <lineage>
        <taxon>Bacteria</taxon>
        <taxon>Pseudomonadati</taxon>
        <taxon>Bacteroidota</taxon>
        <taxon>Bacteroidia</taxon>
        <taxon>Bacteroidales</taxon>
        <taxon>Prevotellaceae</taxon>
        <taxon>Palleniella</taxon>
    </lineage>
</organism>
<evidence type="ECO:0000313" key="1">
    <source>
        <dbReference type="EMBL" id="TGX83177.1"/>
    </source>
</evidence>
<evidence type="ECO:0000313" key="2">
    <source>
        <dbReference type="Proteomes" id="UP000308886"/>
    </source>
</evidence>
<sequence length="353" mass="40276">MRILYDNIIYALQRCGGISVVWTNLISRCLEKGNDLSFIDYDNDNISRKQVDLSSAEIIKGHLSVPSLQRLINPSKSIVDSKEPFIFHSSYYRTLAHPCAVNITTVHDFVYSFYEKNPIKKHLLCRQQYAAIRKADAVVCISESTKNDLLRLLPDVPPEKVHVIYNGVDNRFHRLPGTKYKDYFLFVGHRGGYKNFAAIIQPIAQCNFGLKIVGPALTHEEMELMKQHKLNYTYCGRVSDEELNKLYNEAFCFIYPSLYEGFGLPVLEAQMAGCPVLAMNTSSLPEVIGNKDLLLDNITTEILQEKISLLKDPLARKGIVSKGLENTARFSWDKMTEEYLALYQYAIGEFHEQ</sequence>
<keyword evidence="2" id="KW-1185">Reference proteome</keyword>
<gene>
    <name evidence="1" type="ORF">E5358_04335</name>
</gene>
<dbReference type="EMBL" id="SRZC01000005">
    <property type="protein sequence ID" value="TGX83177.1"/>
    <property type="molecule type" value="Genomic_DNA"/>
</dbReference>
<protein>
    <submittedName>
        <fullName evidence="1">Glycosyltransferase family 1 protein</fullName>
    </submittedName>
</protein>
<name>A0AC61QSA7_9BACT</name>
<dbReference type="Proteomes" id="UP000308886">
    <property type="component" value="Unassembled WGS sequence"/>
</dbReference>
<reference evidence="1" key="1">
    <citation type="submission" date="2019-04" db="EMBL/GenBank/DDBJ databases">
        <title>Microbes associate with the intestines of laboratory mice.</title>
        <authorList>
            <person name="Navarre W."/>
            <person name="Wong E."/>
            <person name="Huang K."/>
            <person name="Tropini C."/>
            <person name="Ng K."/>
            <person name="Yu B."/>
        </authorList>
    </citation>
    <scope>NUCLEOTIDE SEQUENCE</scope>
    <source>
        <strain evidence="1">NM73_A23</strain>
    </source>
</reference>
<accession>A0AC61QSA7</accession>